<evidence type="ECO:0000313" key="6">
    <source>
        <dbReference type="Proteomes" id="UP000188268"/>
    </source>
</evidence>
<dbReference type="SUPFAM" id="SSF53335">
    <property type="entry name" value="S-adenosyl-L-methionine-dependent methyltransferases"/>
    <property type="match status" value="2"/>
</dbReference>
<organism evidence="5 6">
    <name type="scientific">Corchorus capsularis</name>
    <name type="common">Jute</name>
    <dbReference type="NCBI Taxonomy" id="210143"/>
    <lineage>
        <taxon>Eukaryota</taxon>
        <taxon>Viridiplantae</taxon>
        <taxon>Streptophyta</taxon>
        <taxon>Embryophyta</taxon>
        <taxon>Tracheophyta</taxon>
        <taxon>Spermatophyta</taxon>
        <taxon>Magnoliopsida</taxon>
        <taxon>eudicotyledons</taxon>
        <taxon>Gunneridae</taxon>
        <taxon>Pentapetalae</taxon>
        <taxon>rosids</taxon>
        <taxon>malvids</taxon>
        <taxon>Malvales</taxon>
        <taxon>Malvaceae</taxon>
        <taxon>Grewioideae</taxon>
        <taxon>Apeibeae</taxon>
        <taxon>Corchorus</taxon>
    </lineage>
</organism>
<dbReference type="Gramene" id="OMO55598">
    <property type="protein sequence ID" value="OMO55598"/>
    <property type="gene ID" value="CCACVL1_27156"/>
</dbReference>
<dbReference type="OrthoDB" id="1523883at2759"/>
<evidence type="ECO:0000256" key="3">
    <source>
        <dbReference type="ARBA" id="ARBA00022723"/>
    </source>
</evidence>
<dbReference type="GO" id="GO:0032259">
    <property type="term" value="P:methylation"/>
    <property type="evidence" value="ECO:0007669"/>
    <property type="project" value="UniProtKB-KW"/>
</dbReference>
<keyword evidence="4" id="KW-0460">Magnesium</keyword>
<gene>
    <name evidence="5" type="ORF">CCACVL1_27156</name>
</gene>
<dbReference type="GO" id="GO:0008168">
    <property type="term" value="F:methyltransferase activity"/>
    <property type="evidence" value="ECO:0007669"/>
    <property type="project" value="UniProtKB-KW"/>
</dbReference>
<dbReference type="PANTHER" id="PTHR31009">
    <property type="entry name" value="S-ADENOSYL-L-METHIONINE:CARBOXYL METHYLTRANSFERASE FAMILY PROTEIN"/>
    <property type="match status" value="1"/>
</dbReference>
<dbReference type="GO" id="GO:0046872">
    <property type="term" value="F:metal ion binding"/>
    <property type="evidence" value="ECO:0007669"/>
    <property type="project" value="UniProtKB-KW"/>
</dbReference>
<evidence type="ECO:0000256" key="1">
    <source>
        <dbReference type="ARBA" id="ARBA00022603"/>
    </source>
</evidence>
<dbReference type="Pfam" id="PF03492">
    <property type="entry name" value="Methyltransf_7"/>
    <property type="match status" value="2"/>
</dbReference>
<name>A0A1R3GBX2_COCAP</name>
<keyword evidence="3" id="KW-0479">Metal-binding</keyword>
<keyword evidence="1 5" id="KW-0489">Methyltransferase</keyword>
<dbReference type="InterPro" id="IPR029063">
    <property type="entry name" value="SAM-dependent_MTases_sf"/>
</dbReference>
<dbReference type="STRING" id="210143.A0A1R3GBX2"/>
<dbReference type="Gene3D" id="3.40.50.150">
    <property type="entry name" value="Vaccinia Virus protein VP39"/>
    <property type="match status" value="2"/>
</dbReference>
<dbReference type="Proteomes" id="UP000188268">
    <property type="component" value="Unassembled WGS sequence"/>
</dbReference>
<protein>
    <submittedName>
        <fullName evidence="5">SAM dependent carboxyl methyltransferase</fullName>
    </submittedName>
</protein>
<proteinExistence type="predicted"/>
<dbReference type="InterPro" id="IPR042086">
    <property type="entry name" value="MeTrfase_capping"/>
</dbReference>
<accession>A0A1R3GBX2</accession>
<keyword evidence="2 5" id="KW-0808">Transferase</keyword>
<dbReference type="InterPro" id="IPR005299">
    <property type="entry name" value="MeTrfase_7"/>
</dbReference>
<evidence type="ECO:0000256" key="2">
    <source>
        <dbReference type="ARBA" id="ARBA00022679"/>
    </source>
</evidence>
<sequence length="172" mass="19814">MAHKGLVSEDKLDSFNLPRYNPTPRELEGLIKKNSCFSIERMERIIPSKTKLAMASDNGVGLISKEKVETFNLPLYYASPTEIEKLIQDNGCFGIERMETFPGTRKNIVNLQMWPMTVRAAFEAMIRNHFGGEMVEELFEIYNKKHSDNVSIFERDDVLTLVQLNIVLKRKN</sequence>
<comment type="caution">
    <text evidence="5">The sequence shown here is derived from an EMBL/GenBank/DDBJ whole genome shotgun (WGS) entry which is preliminary data.</text>
</comment>
<dbReference type="AlphaFoldDB" id="A0A1R3GBX2"/>
<evidence type="ECO:0000256" key="4">
    <source>
        <dbReference type="ARBA" id="ARBA00022842"/>
    </source>
</evidence>
<keyword evidence="6" id="KW-1185">Reference proteome</keyword>
<evidence type="ECO:0000313" key="5">
    <source>
        <dbReference type="EMBL" id="OMO55598.1"/>
    </source>
</evidence>
<reference evidence="5 6" key="1">
    <citation type="submission" date="2013-09" db="EMBL/GenBank/DDBJ databases">
        <title>Corchorus capsularis genome sequencing.</title>
        <authorList>
            <person name="Alam M."/>
            <person name="Haque M.S."/>
            <person name="Islam M.S."/>
            <person name="Emdad E.M."/>
            <person name="Islam M.M."/>
            <person name="Ahmed B."/>
            <person name="Halim A."/>
            <person name="Hossen Q.M.M."/>
            <person name="Hossain M.Z."/>
            <person name="Ahmed R."/>
            <person name="Khan M.M."/>
            <person name="Islam R."/>
            <person name="Rashid M.M."/>
            <person name="Khan S.A."/>
            <person name="Rahman M.S."/>
            <person name="Alam M."/>
        </authorList>
    </citation>
    <scope>NUCLEOTIDE SEQUENCE [LARGE SCALE GENOMIC DNA]</scope>
    <source>
        <strain evidence="6">cv. CVL-1</strain>
        <tissue evidence="5">Whole seedling</tissue>
    </source>
</reference>
<dbReference type="EMBL" id="AWWV01014635">
    <property type="protein sequence ID" value="OMO55598.1"/>
    <property type="molecule type" value="Genomic_DNA"/>
</dbReference>
<dbReference type="Gene3D" id="1.10.1200.270">
    <property type="entry name" value="Methyltransferase, alpha-helical capping domain"/>
    <property type="match status" value="1"/>
</dbReference>